<dbReference type="CDD" id="cd02199">
    <property type="entry name" value="YjgF_YER057c_UK114_like_1"/>
    <property type="match status" value="1"/>
</dbReference>
<dbReference type="RefSeq" id="WP_131304956.1">
    <property type="nucleotide sequence ID" value="NZ_SJFN01000001.1"/>
</dbReference>
<dbReference type="InterPro" id="IPR013813">
    <property type="entry name" value="Endoribo_LPSP/chorism_mut-like"/>
</dbReference>
<organism evidence="2 3">
    <name type="scientific">Siculibacillus lacustris</name>
    <dbReference type="NCBI Taxonomy" id="1549641"/>
    <lineage>
        <taxon>Bacteria</taxon>
        <taxon>Pseudomonadati</taxon>
        <taxon>Pseudomonadota</taxon>
        <taxon>Alphaproteobacteria</taxon>
        <taxon>Hyphomicrobiales</taxon>
        <taxon>Ancalomicrobiaceae</taxon>
        <taxon>Siculibacillus</taxon>
    </lineage>
</organism>
<reference evidence="2 3" key="1">
    <citation type="submission" date="2019-02" db="EMBL/GenBank/DDBJ databases">
        <title>Siculibacillus lacustris gen. nov., sp. nov., a new rosette-forming bacterium isolated from a freshwater crater lake (Lake St. Ana, Romania).</title>
        <authorList>
            <person name="Felfoldi T."/>
            <person name="Marton Z."/>
            <person name="Szabo A."/>
            <person name="Mentes A."/>
            <person name="Boka K."/>
            <person name="Marialigeti K."/>
            <person name="Mathe I."/>
            <person name="Koncz M."/>
            <person name="Schumann P."/>
            <person name="Toth E."/>
        </authorList>
    </citation>
    <scope>NUCLEOTIDE SEQUENCE [LARGE SCALE GENOMIC DNA]</scope>
    <source>
        <strain evidence="2 3">SA-279</strain>
    </source>
</reference>
<dbReference type="AlphaFoldDB" id="A0A4Q9VYQ4"/>
<feature type="domain" description="Endoribonuclease L-PSP/chorismate mutase-like" evidence="1">
    <location>
        <begin position="10"/>
        <end position="137"/>
    </location>
</feature>
<gene>
    <name evidence="2" type="ORF">EYW49_00880</name>
</gene>
<keyword evidence="3" id="KW-1185">Reference proteome</keyword>
<dbReference type="PANTHER" id="PTHR43760">
    <property type="entry name" value="ENDORIBONUCLEASE-RELATED"/>
    <property type="match status" value="1"/>
</dbReference>
<proteinExistence type="predicted"/>
<dbReference type="EMBL" id="SJFN01000001">
    <property type="protein sequence ID" value="TBW41311.1"/>
    <property type="molecule type" value="Genomic_DNA"/>
</dbReference>
<evidence type="ECO:0000259" key="1">
    <source>
        <dbReference type="Pfam" id="PF14588"/>
    </source>
</evidence>
<dbReference type="Proteomes" id="UP000292781">
    <property type="component" value="Unassembled WGS sequence"/>
</dbReference>
<dbReference type="OrthoDB" id="9806350at2"/>
<accession>A0A4Q9VYQ4</accession>
<name>A0A4Q9VYQ4_9HYPH</name>
<dbReference type="SUPFAM" id="SSF55298">
    <property type="entry name" value="YjgF-like"/>
    <property type="match status" value="1"/>
</dbReference>
<dbReference type="PANTHER" id="PTHR43760:SF1">
    <property type="entry name" value="ENDORIBONUCLEASE L-PSP_CHORISMATE MUTASE-LIKE DOMAIN-CONTAINING PROTEIN"/>
    <property type="match status" value="1"/>
</dbReference>
<comment type="caution">
    <text evidence="2">The sequence shown here is derived from an EMBL/GenBank/DDBJ whole genome shotgun (WGS) entry which is preliminary data.</text>
</comment>
<dbReference type="Gene3D" id="3.30.1330.40">
    <property type="entry name" value="RutC-like"/>
    <property type="match status" value="1"/>
</dbReference>
<evidence type="ECO:0000313" key="2">
    <source>
        <dbReference type="EMBL" id="TBW41311.1"/>
    </source>
</evidence>
<evidence type="ECO:0000313" key="3">
    <source>
        <dbReference type="Proteomes" id="UP000292781"/>
    </source>
</evidence>
<sequence>MTVMTLATPEARLAALGLTLPPPPAPVANFVTHVRHGGLLFLSGQGPLGHDGRLSTGKVGADVSVETARADAEMTGLNLLAVAQAALGDLGRVRGVVKLLGMVNATPDFARHPEVIDGCSNLLVAVLGDAGRHARSAIGVGSLPNQITVEIEAIFAVDD</sequence>
<dbReference type="Pfam" id="PF14588">
    <property type="entry name" value="YjgF_endoribonc"/>
    <property type="match status" value="1"/>
</dbReference>
<dbReference type="InterPro" id="IPR035959">
    <property type="entry name" value="RutC-like_sf"/>
</dbReference>
<protein>
    <submittedName>
        <fullName evidence="2">RidA family protein</fullName>
    </submittedName>
</protein>